<dbReference type="PROSITE" id="PS50943">
    <property type="entry name" value="HTH_CROC1"/>
    <property type="match status" value="1"/>
</dbReference>
<evidence type="ECO:0000313" key="3">
    <source>
        <dbReference type="Proteomes" id="UP000464314"/>
    </source>
</evidence>
<dbReference type="Pfam" id="PF01381">
    <property type="entry name" value="HTH_3"/>
    <property type="match status" value="1"/>
</dbReference>
<keyword evidence="3" id="KW-1185">Reference proteome</keyword>
<dbReference type="InterPro" id="IPR010982">
    <property type="entry name" value="Lambda_DNA-bd_dom_sf"/>
</dbReference>
<organism evidence="2 3">
    <name type="scientific">Anaerocolumna sedimenticola</name>
    <dbReference type="NCBI Taxonomy" id="2696063"/>
    <lineage>
        <taxon>Bacteria</taxon>
        <taxon>Bacillati</taxon>
        <taxon>Bacillota</taxon>
        <taxon>Clostridia</taxon>
        <taxon>Lachnospirales</taxon>
        <taxon>Lachnospiraceae</taxon>
        <taxon>Anaerocolumna</taxon>
    </lineage>
</organism>
<dbReference type="GO" id="GO:0003677">
    <property type="term" value="F:DNA binding"/>
    <property type="evidence" value="ECO:0007669"/>
    <property type="project" value="InterPro"/>
</dbReference>
<evidence type="ECO:0000259" key="1">
    <source>
        <dbReference type="PROSITE" id="PS50943"/>
    </source>
</evidence>
<proteinExistence type="predicted"/>
<feature type="domain" description="HTH cro/C1-type" evidence="1">
    <location>
        <begin position="10"/>
        <end position="64"/>
    </location>
</feature>
<dbReference type="KEGG" id="anr:Ana3638_03420"/>
<dbReference type="RefSeq" id="WP_161836784.1">
    <property type="nucleotide sequence ID" value="NZ_CP048000.1"/>
</dbReference>
<sequence length="68" mass="7729">MMVIVNSRKLIEKRREKKLSQHKLSKLAGLSNNAVYRMEECENKVSELRVKAVADVLGCPVSEICRKA</sequence>
<dbReference type="SUPFAM" id="SSF47413">
    <property type="entry name" value="lambda repressor-like DNA-binding domains"/>
    <property type="match status" value="1"/>
</dbReference>
<dbReference type="CDD" id="cd00093">
    <property type="entry name" value="HTH_XRE"/>
    <property type="match status" value="1"/>
</dbReference>
<dbReference type="Proteomes" id="UP000464314">
    <property type="component" value="Chromosome"/>
</dbReference>
<protein>
    <submittedName>
        <fullName evidence="2">Helix-turn-helix domain-containing protein</fullName>
    </submittedName>
</protein>
<accession>A0A6P1TKX1</accession>
<dbReference type="EMBL" id="CP048000">
    <property type="protein sequence ID" value="QHQ59948.1"/>
    <property type="molecule type" value="Genomic_DNA"/>
</dbReference>
<dbReference type="InterPro" id="IPR001387">
    <property type="entry name" value="Cro/C1-type_HTH"/>
</dbReference>
<dbReference type="Gene3D" id="1.10.260.40">
    <property type="entry name" value="lambda repressor-like DNA-binding domains"/>
    <property type="match status" value="1"/>
</dbReference>
<reference evidence="2 3" key="1">
    <citation type="submission" date="2020-01" db="EMBL/GenBank/DDBJ databases">
        <title>Genome analysis of Anaerocolumna sp. CBA3638.</title>
        <authorList>
            <person name="Kim J."/>
            <person name="Roh S.W."/>
        </authorList>
    </citation>
    <scope>NUCLEOTIDE SEQUENCE [LARGE SCALE GENOMIC DNA]</scope>
    <source>
        <strain evidence="2 3">CBA3638</strain>
    </source>
</reference>
<gene>
    <name evidence="2" type="ORF">Ana3638_03420</name>
</gene>
<dbReference type="AlphaFoldDB" id="A0A6P1TKX1"/>
<evidence type="ECO:0000313" key="2">
    <source>
        <dbReference type="EMBL" id="QHQ59948.1"/>
    </source>
</evidence>
<dbReference type="SMART" id="SM00530">
    <property type="entry name" value="HTH_XRE"/>
    <property type="match status" value="1"/>
</dbReference>
<name>A0A6P1TKX1_9FIRM</name>